<sequence length="572" mass="63741">MTYSHWKIGKVNEPAVFELFFRKNPFHGEYTIFCGLDESLKLLQSFQFTVDDIDYLKSTPALQHCDTEFFDEYLLHGLNDALASLKVYSVQEGTVVFPKCPLLIIEGTLGIGHLLETTLLNLINYPSLIATNASRMVLRANEMNEHHTNYCSSTSSSSSSKNNKPKPCLEFGLRRAQGPDGACTASKYSYVGGFDGTSNVQAGKMFGIPISGTHAHSYIQSFTSLDVVAQLTLYNKKSNKKEVFLTRVLMYRTAKAHNSTLSSSSSITNDGELAAFCAYACTFPNNCLCLIDTYDTIASGLENFIFVAKALDDFGYVPKGVRLDSGDLAALSATCQHTFQKVITEEPTRRLAFTDLTVVASNDINEATLVELSRKEHGITAFGIGTNLVTCQAQPALGCVYKLVQFNGEPRIKLSQELVKVTIPGVKRVYRFFGGPDKKAPLLDYMCLADEDPPTAVAAGGNQNSSGGGGIICRHPFRQQHRLIVFPSRVEPLHRLVFDRGNVVHDDDKDNDNDDNGLSKTRTYVQKQLHEEFSDTITRYENPKEYDVMVSPKLYKYLHELWEREAPIEERR</sequence>
<dbReference type="InterPro" id="IPR007229">
    <property type="entry name" value="Nic_PRibTrfase-Fam"/>
</dbReference>
<evidence type="ECO:0000256" key="2">
    <source>
        <dbReference type="ARBA" id="ARBA00010897"/>
    </source>
</evidence>
<dbReference type="InterPro" id="IPR041525">
    <property type="entry name" value="N/Namide_PRibTrfase"/>
</dbReference>
<reference evidence="11 12" key="1">
    <citation type="submission" date="2016-09" db="EMBL/GenBank/DDBJ databases">
        <title>Extensive genetic diversity and differential bi-allelic expression allows diatom success in the polar Southern Ocean.</title>
        <authorList>
            <consortium name="DOE Joint Genome Institute"/>
            <person name="Mock T."/>
            <person name="Otillar R.P."/>
            <person name="Strauss J."/>
            <person name="Dupont C."/>
            <person name="Frickenhaus S."/>
            <person name="Maumus F."/>
            <person name="Mcmullan M."/>
            <person name="Sanges R."/>
            <person name="Schmutz J."/>
            <person name="Toseland A."/>
            <person name="Valas R."/>
            <person name="Veluchamy A."/>
            <person name="Ward B.J."/>
            <person name="Allen A."/>
            <person name="Barry K."/>
            <person name="Falciatore A."/>
            <person name="Ferrante M."/>
            <person name="Fortunato A.E."/>
            <person name="Gloeckner G."/>
            <person name="Gruber A."/>
            <person name="Hipkin R."/>
            <person name="Janech M."/>
            <person name="Kroth P."/>
            <person name="Leese F."/>
            <person name="Lindquist E."/>
            <person name="Lyon B.R."/>
            <person name="Martin J."/>
            <person name="Mayer C."/>
            <person name="Parker M."/>
            <person name="Quesneville H."/>
            <person name="Raymond J."/>
            <person name="Uhlig C."/>
            <person name="Valentin K.U."/>
            <person name="Worden A.Z."/>
            <person name="Armbrust E.V."/>
            <person name="Bowler C."/>
            <person name="Green B."/>
            <person name="Moulton V."/>
            <person name="Van Oosterhout C."/>
            <person name="Grigoriev I."/>
        </authorList>
    </citation>
    <scope>NUCLEOTIDE SEQUENCE [LARGE SCALE GENOMIC DNA]</scope>
    <source>
        <strain evidence="11 12">CCMP1102</strain>
    </source>
</reference>
<evidence type="ECO:0000259" key="10">
    <source>
        <dbReference type="Pfam" id="PF17956"/>
    </source>
</evidence>
<dbReference type="GO" id="GO:0005829">
    <property type="term" value="C:cytosol"/>
    <property type="evidence" value="ECO:0007669"/>
    <property type="project" value="TreeGrafter"/>
</dbReference>
<dbReference type="PANTHER" id="PTHR11098">
    <property type="entry name" value="NICOTINATE PHOSPHORIBOSYLTRANSFERASE"/>
    <property type="match status" value="1"/>
</dbReference>
<dbReference type="GO" id="GO:0016757">
    <property type="term" value="F:glycosyltransferase activity"/>
    <property type="evidence" value="ECO:0007669"/>
    <property type="project" value="UniProtKB-KW"/>
</dbReference>
<dbReference type="PANTHER" id="PTHR11098:SF1">
    <property type="entry name" value="NICOTINATE PHOSPHORIBOSYLTRANSFERASE"/>
    <property type="match status" value="1"/>
</dbReference>
<comment type="pathway">
    <text evidence="1">Cofactor biosynthesis; NAD(+) biosynthesis; nicotinate D-ribonucleotide from nicotinate: step 1/1.</text>
</comment>
<name>A0A1E7FM82_9STRA</name>
<keyword evidence="11" id="KW-0328">Glycosyltransferase</keyword>
<dbReference type="KEGG" id="fcy:FRACYDRAFT_181497"/>
<dbReference type="Pfam" id="PF17956">
    <property type="entry name" value="NAPRTase_C"/>
    <property type="match status" value="1"/>
</dbReference>
<dbReference type="FunCoup" id="A0A1E7FM82">
    <property type="interactions" value="57"/>
</dbReference>
<proteinExistence type="inferred from homology"/>
<dbReference type="EMBL" id="KV784355">
    <property type="protein sequence ID" value="OEU19279.1"/>
    <property type="molecule type" value="Genomic_DNA"/>
</dbReference>
<keyword evidence="12" id="KW-1185">Reference proteome</keyword>
<dbReference type="InterPro" id="IPR013785">
    <property type="entry name" value="Aldolase_TIM"/>
</dbReference>
<dbReference type="InterPro" id="IPR041619">
    <property type="entry name" value="NAPRTase_C"/>
</dbReference>
<evidence type="ECO:0000259" key="9">
    <source>
        <dbReference type="Pfam" id="PF17767"/>
    </source>
</evidence>
<comment type="similarity">
    <text evidence="2">Belongs to the NAPRTase family.</text>
</comment>
<protein>
    <recommendedName>
        <fullName evidence="3">nicotinate phosphoribosyltransferase</fullName>
        <ecNumber evidence="3">6.3.4.21</ecNumber>
    </recommendedName>
</protein>
<comment type="catalytic activity">
    <reaction evidence="7">
        <text>5-phospho-alpha-D-ribose 1-diphosphate + nicotinate + ATP + H2O = nicotinate beta-D-ribonucleotide + ADP + phosphate + diphosphate</text>
        <dbReference type="Rhea" id="RHEA:36163"/>
        <dbReference type="ChEBI" id="CHEBI:15377"/>
        <dbReference type="ChEBI" id="CHEBI:30616"/>
        <dbReference type="ChEBI" id="CHEBI:32544"/>
        <dbReference type="ChEBI" id="CHEBI:33019"/>
        <dbReference type="ChEBI" id="CHEBI:43474"/>
        <dbReference type="ChEBI" id="CHEBI:57502"/>
        <dbReference type="ChEBI" id="CHEBI:58017"/>
        <dbReference type="ChEBI" id="CHEBI:456216"/>
        <dbReference type="EC" id="6.3.4.21"/>
    </reaction>
</comment>
<dbReference type="AlphaFoldDB" id="A0A1E7FM82"/>
<dbReference type="Pfam" id="PF17767">
    <property type="entry name" value="NAPRTase_N"/>
    <property type="match status" value="1"/>
</dbReference>
<accession>A0A1E7FM82</accession>
<dbReference type="GO" id="GO:0034355">
    <property type="term" value="P:NAD+ biosynthetic process via the salvage pathway"/>
    <property type="evidence" value="ECO:0007669"/>
    <property type="project" value="TreeGrafter"/>
</dbReference>
<evidence type="ECO:0000313" key="12">
    <source>
        <dbReference type="Proteomes" id="UP000095751"/>
    </source>
</evidence>
<dbReference type="Gene3D" id="3.20.140.10">
    <property type="entry name" value="nicotinate phosphoribosyltransferase"/>
    <property type="match status" value="2"/>
</dbReference>
<evidence type="ECO:0000313" key="11">
    <source>
        <dbReference type="EMBL" id="OEU19279.1"/>
    </source>
</evidence>
<dbReference type="SUPFAM" id="SSF51690">
    <property type="entry name" value="Nicotinate/Quinolinate PRTase C-terminal domain-like"/>
    <property type="match status" value="1"/>
</dbReference>
<feature type="domain" description="Nicotinate phosphoribosyltransferase N-terminal" evidence="9">
    <location>
        <begin position="1"/>
        <end position="124"/>
    </location>
</feature>
<keyword evidence="4" id="KW-0597">Phosphoprotein</keyword>
<evidence type="ECO:0000256" key="3">
    <source>
        <dbReference type="ARBA" id="ARBA00013236"/>
    </source>
</evidence>
<evidence type="ECO:0000256" key="1">
    <source>
        <dbReference type="ARBA" id="ARBA00004952"/>
    </source>
</evidence>
<feature type="domain" description="Nicotinate/nicotinamide phosphoribosyltransferase" evidence="8">
    <location>
        <begin position="169"/>
        <end position="420"/>
    </location>
</feature>
<dbReference type="GO" id="GO:0004516">
    <property type="term" value="F:nicotinate phosphoribosyltransferase activity"/>
    <property type="evidence" value="ECO:0007669"/>
    <property type="project" value="UniProtKB-EC"/>
</dbReference>
<dbReference type="SUPFAM" id="SSF54675">
    <property type="entry name" value="Nicotinate/Quinolinate PRTase N-terminal domain-like"/>
    <property type="match status" value="1"/>
</dbReference>
<evidence type="ECO:0000259" key="8">
    <source>
        <dbReference type="Pfam" id="PF04095"/>
    </source>
</evidence>
<dbReference type="Pfam" id="PF04095">
    <property type="entry name" value="NAPRTase"/>
    <property type="match status" value="1"/>
</dbReference>
<evidence type="ECO:0000256" key="7">
    <source>
        <dbReference type="ARBA" id="ARBA00048668"/>
    </source>
</evidence>
<dbReference type="Proteomes" id="UP000095751">
    <property type="component" value="Unassembled WGS sequence"/>
</dbReference>
<dbReference type="EC" id="6.3.4.21" evidence="3"/>
<dbReference type="CDD" id="cd01570">
    <property type="entry name" value="NAPRTase_A"/>
    <property type="match status" value="1"/>
</dbReference>
<feature type="domain" description="Nicotinate phosphoribosyltransferase C-terminal" evidence="10">
    <location>
        <begin position="427"/>
        <end position="556"/>
    </location>
</feature>
<dbReference type="PIRSF" id="PIRSF000484">
    <property type="entry name" value="NAPRT"/>
    <property type="match status" value="1"/>
</dbReference>
<organism evidence="11 12">
    <name type="scientific">Fragilariopsis cylindrus CCMP1102</name>
    <dbReference type="NCBI Taxonomy" id="635003"/>
    <lineage>
        <taxon>Eukaryota</taxon>
        <taxon>Sar</taxon>
        <taxon>Stramenopiles</taxon>
        <taxon>Ochrophyta</taxon>
        <taxon>Bacillariophyta</taxon>
        <taxon>Bacillariophyceae</taxon>
        <taxon>Bacillariophycidae</taxon>
        <taxon>Bacillariales</taxon>
        <taxon>Bacillariaceae</taxon>
        <taxon>Fragilariopsis</taxon>
    </lineage>
</organism>
<keyword evidence="11" id="KW-0808">Transferase</keyword>
<keyword evidence="5" id="KW-0436">Ligase</keyword>
<dbReference type="InParanoid" id="A0A1E7FM82"/>
<evidence type="ECO:0000256" key="4">
    <source>
        <dbReference type="ARBA" id="ARBA00022553"/>
    </source>
</evidence>
<evidence type="ECO:0000256" key="6">
    <source>
        <dbReference type="ARBA" id="ARBA00022642"/>
    </source>
</evidence>
<keyword evidence="6" id="KW-0662">Pyridine nucleotide biosynthesis</keyword>
<dbReference type="UniPathway" id="UPA00253">
    <property type="reaction ID" value="UER00457"/>
</dbReference>
<evidence type="ECO:0000256" key="5">
    <source>
        <dbReference type="ARBA" id="ARBA00022598"/>
    </source>
</evidence>
<gene>
    <name evidence="11" type="ORF">FRACYDRAFT_181497</name>
</gene>
<dbReference type="Gene3D" id="3.20.20.70">
    <property type="entry name" value="Aldolase class I"/>
    <property type="match status" value="1"/>
</dbReference>
<dbReference type="InterPro" id="IPR036068">
    <property type="entry name" value="Nicotinate_pribotase-like_C"/>
</dbReference>
<dbReference type="InterPro" id="IPR040727">
    <property type="entry name" value="NAPRTase_N"/>
</dbReference>
<dbReference type="OrthoDB" id="193380at2759"/>